<dbReference type="EMBL" id="JACHJP010000002">
    <property type="protein sequence ID" value="MBB4915096.1"/>
    <property type="molecule type" value="Genomic_DNA"/>
</dbReference>
<dbReference type="RefSeq" id="WP_184713810.1">
    <property type="nucleotide sequence ID" value="NZ_JACHJP010000002.1"/>
</dbReference>
<evidence type="ECO:0000313" key="2">
    <source>
        <dbReference type="Proteomes" id="UP000552644"/>
    </source>
</evidence>
<sequence length="149" mass="15966">MTTFTRDLLSGLAMLLAEAGVGEWNPTGVYDGTRTALTIGGLPASPDTAIALAIYGVGRAGDDAAQTDASVQVQFRVRGKADPRVVDDLADLVFDALHGLSDRVLPTGVLVLLSQRRIVAPLDRDSNGRWERADCYELLVDRPSPYRIG</sequence>
<proteinExistence type="predicted"/>
<dbReference type="InterPro" id="IPR024411">
    <property type="entry name" value="Tail_terminator_phage"/>
</dbReference>
<accession>A0A7W7QK76</accession>
<gene>
    <name evidence="1" type="ORF">FHS44_002181</name>
</gene>
<reference evidence="1 2" key="1">
    <citation type="submission" date="2020-08" db="EMBL/GenBank/DDBJ databases">
        <title>Genomic Encyclopedia of Type Strains, Phase III (KMG-III): the genomes of soil and plant-associated and newly described type strains.</title>
        <authorList>
            <person name="Whitman W."/>
        </authorList>
    </citation>
    <scope>NUCLEOTIDE SEQUENCE [LARGE SCALE GENOMIC DNA]</scope>
    <source>
        <strain evidence="1 2">CECT 8840</strain>
    </source>
</reference>
<dbReference type="Proteomes" id="UP000552644">
    <property type="component" value="Unassembled WGS sequence"/>
</dbReference>
<comment type="caution">
    <text evidence="1">The sequence shown here is derived from an EMBL/GenBank/DDBJ whole genome shotgun (WGS) entry which is preliminary data.</text>
</comment>
<name>A0A7W7QK76_9ACTN</name>
<protein>
    <recommendedName>
        <fullName evidence="3">DUF3168 domain-containing protein</fullName>
    </recommendedName>
</protein>
<evidence type="ECO:0008006" key="3">
    <source>
        <dbReference type="Google" id="ProtNLM"/>
    </source>
</evidence>
<dbReference type="AlphaFoldDB" id="A0A7W7QK76"/>
<organism evidence="1 2">
    <name type="scientific">Streptosporangium saharense</name>
    <dbReference type="NCBI Taxonomy" id="1706840"/>
    <lineage>
        <taxon>Bacteria</taxon>
        <taxon>Bacillati</taxon>
        <taxon>Actinomycetota</taxon>
        <taxon>Actinomycetes</taxon>
        <taxon>Streptosporangiales</taxon>
        <taxon>Streptosporangiaceae</taxon>
        <taxon>Streptosporangium</taxon>
    </lineage>
</organism>
<dbReference type="Pfam" id="PF12691">
    <property type="entry name" value="Phage_tail_terminator_6"/>
    <property type="match status" value="1"/>
</dbReference>
<evidence type="ECO:0000313" key="1">
    <source>
        <dbReference type="EMBL" id="MBB4915096.1"/>
    </source>
</evidence>
<keyword evidence="2" id="KW-1185">Reference proteome</keyword>